<dbReference type="Gene3D" id="4.10.1080.10">
    <property type="entry name" value="TSP type-3 repeat"/>
    <property type="match status" value="1"/>
</dbReference>
<dbReference type="InterPro" id="IPR028974">
    <property type="entry name" value="TSP_type-3_rpt"/>
</dbReference>
<dbReference type="SUPFAM" id="SSF103647">
    <property type="entry name" value="TSP type-3 repeat"/>
    <property type="match status" value="3"/>
</dbReference>
<reference evidence="3 4" key="1">
    <citation type="submission" date="2018-06" db="EMBL/GenBank/DDBJ databases">
        <authorList>
            <consortium name="Pathogen Informatics"/>
            <person name="Doyle S."/>
        </authorList>
    </citation>
    <scope>NUCLEOTIDE SEQUENCE [LARGE SCALE GENOMIC DNA]</scope>
    <source>
        <strain evidence="3 4">NCTC13560</strain>
    </source>
</reference>
<dbReference type="GeneID" id="303675590"/>
<evidence type="ECO:0008006" key="5">
    <source>
        <dbReference type="Google" id="ProtNLM"/>
    </source>
</evidence>
<dbReference type="GO" id="GO:0005509">
    <property type="term" value="F:calcium ion binding"/>
    <property type="evidence" value="ECO:0007669"/>
    <property type="project" value="InterPro"/>
</dbReference>
<sequence length="1916" mass="201765">MMKKTILWRFLFCQIFLLSLLSSGIVYAQTGPNDDFDGDGIINSIDIDDDNDGVPDATESPNCYYTASEIAIPASVTTTVAHSGTIANLYDNNPATLFNFTNGTTKVNLTVFEVTPIRSVVAAGLQIEMNFYGQTEFSNTAASLTMEGWNGTAWITLMPAFNPSAAPNTAQGLYQTFNFTQNQNTAYSKFRLQGLAGTIVGSQIREVKLLMPDNYISSRYPKTSCTDANIDGDNILPHFDLDSDGDGYSDALEAGATTNTASNYQFPDVDANNDGLVDAVDADNNGYVNYNSTYFEYALNKNISATADSDGDGIADGVDLDDDNDGIPDTVECGSGIQTIAGGVKNLTETLPSGLNASNALYSQYGLIIRERSKVAPYNIVRDNFNIVSHSGDADNEYIFFADAVSYSFEYYNPFTNQKRLVDRVQVSAEPATDGSTLTLVCFDDAGTVIYTGTFPDGSTMSVDTTQTLNNSKIHRFIVSGSNNTTGFDQVFVQVMSVFAGSCDTDGDAVSNHLDLDSDGDGCSDLAESGVLPNPPGDISTPSSTTNNNGTSYGIAANKLTGSQLNPNGIDLNNNGLNDSVESTTTPGAVNYPSTYNPYAIGSNYAACADTDGDTILDINDIDDDNDGVLDAVESPSCFSTAAEIAVPQSVTTQVANTGTIANVYDNNIATTFAFTNNSTKVNLTVFEITPSTPLKAIALYIRYNAATANALGATGSSVSVDGWNGTIWIPLHTYTPANSSANIQSFAIPSGSQAIYTKYRLQGILGTVSNVDITEVGLTAASDYIPSAHPKSTCTNDPDGDGVPNHRDLDSDGDGCSDSVEAGNTVYTSNNTTTFNTGADANNNGLLNQFESSTTAGTINYVSTYTDYATNAAISACLDSDGDLIPDVKDIDDDNDGVLDVIEMIPCEALSADGSFEILQPVASTSEWTNETNGNNQNNIHGNATVSSGWIETTNSIDSWNPTTLLNGAYRIPVVGSGNWGGIANGMKASPSGGIFVGGLTNANIIEGMKTTVSGLTIGVPYKLTFYQANAGIDGTTPVNATTPQIRWKVQLGNEIQYSPSLPFLGPLNQEWSQVEMTFIPTATSHDLTFTTNNEVSSGNIQYIVLDGVSLVSTLACGAFTDTDNDGIPNRLDLDSDGDGCPDTKEAILYNHSTEASVPGTVKNGSGGAVTSTTPNVPNAMVPGPYGSNGFADALQSASNPDAYKHVYTYQFIADAADVSACDNKFLMDIDTDDDGIPDAVESPSCFYTEAQAMDITEAVTSDFTWATADPLSNTYDNNTATTNYGAVTPAVSIQNKALITFDLPVIDAALIDNVKLNVGGVAFGGGKWKLQGLDIDTNMWTDLSDTLGQNMLTANSTYTFSNTQHITTRYHSYRIIGIDNVNITNNARLIEFTIQYKNYNPSLHRTKMGCNSDNDGDGVPNYVDRDSDGDGCPDAVEAGIDKALLVPANFFNAGGNVPGTHVIVGGNYGDNGIGDNVETMPDSGITNYASTYTQYAINSALNVCTDTDGDGIIDLNDIDDDNDGIVDATESPACFYTAAEANTITSVTSPLNAAAGDPTANTEIATLHNGNASDANPYNFVSQSVASEATIFTVTYPTPVTLSSLTVTQIASGMSTNASTFGKLYGSVDGVSYILLTSGNGIALNTTSVTFANAVTTPYRYYQIRAVGTIAAGNTAAFNTGTAGIQEISSVIAVTPVYIASAHPKPGICSVDTDGDGVPNHLDLNSDGDGCSDLAESGVSPATDISTPASVTNNNGLSYGIAAFKLSGSQLNPMATDANNDGLNDSVDPDQNGITNYASTYANAINMAIANCFCYVPAATSGIVLDTPQGITSLGRAGVNADNWPMVRKGAWTALEAKTKGFVPNRLTIAQINLIPAGDLREGMMVYNISSDCLYINTDGTPTGWKCFNTQACP</sequence>
<dbReference type="RefSeq" id="WP_115596454.1">
    <property type="nucleotide sequence ID" value="NZ_CP033929.1"/>
</dbReference>
<evidence type="ECO:0000313" key="4">
    <source>
        <dbReference type="Proteomes" id="UP000255231"/>
    </source>
</evidence>
<evidence type="ECO:0000256" key="1">
    <source>
        <dbReference type="SAM" id="MobiDB-lite"/>
    </source>
</evidence>
<protein>
    <recommendedName>
        <fullName evidence="5">Gliding motility-associated C-terminal domain</fullName>
    </recommendedName>
</protein>
<accession>A0A381JQC8</accession>
<feature type="signal peptide" evidence="2">
    <location>
        <begin position="1"/>
        <end position="28"/>
    </location>
</feature>
<evidence type="ECO:0000313" key="3">
    <source>
        <dbReference type="EMBL" id="SUY53642.1"/>
    </source>
</evidence>
<organism evidence="3 4">
    <name type="scientific">Chryseobacterium indoltheticum</name>
    <dbReference type="NCBI Taxonomy" id="254"/>
    <lineage>
        <taxon>Bacteria</taxon>
        <taxon>Pseudomonadati</taxon>
        <taxon>Bacteroidota</taxon>
        <taxon>Flavobacteriia</taxon>
        <taxon>Flavobacteriales</taxon>
        <taxon>Weeksellaceae</taxon>
        <taxon>Chryseobacterium group</taxon>
        <taxon>Chryseobacterium</taxon>
    </lineage>
</organism>
<feature type="region of interest" description="Disordered" evidence="1">
    <location>
        <begin position="789"/>
        <end position="819"/>
    </location>
</feature>
<dbReference type="EMBL" id="UFVS01000002">
    <property type="protein sequence ID" value="SUY53642.1"/>
    <property type="molecule type" value="Genomic_DNA"/>
</dbReference>
<evidence type="ECO:0000256" key="2">
    <source>
        <dbReference type="SAM" id="SignalP"/>
    </source>
</evidence>
<proteinExistence type="predicted"/>
<keyword evidence="2" id="KW-0732">Signal</keyword>
<gene>
    <name evidence="3" type="ORF">NCTC13560_03575</name>
</gene>
<dbReference type="KEGG" id="cil:EG358_17980"/>
<dbReference type="InterPro" id="IPR018247">
    <property type="entry name" value="EF_Hand_1_Ca_BS"/>
</dbReference>
<dbReference type="Proteomes" id="UP000255231">
    <property type="component" value="Unassembled WGS sequence"/>
</dbReference>
<feature type="chain" id="PRO_5016773181" description="Gliding motility-associated C-terminal domain" evidence="2">
    <location>
        <begin position="29"/>
        <end position="1916"/>
    </location>
</feature>
<dbReference type="PROSITE" id="PS00018">
    <property type="entry name" value="EF_HAND_1"/>
    <property type="match status" value="1"/>
</dbReference>
<name>A0A381JQC8_9FLAO</name>